<dbReference type="Proteomes" id="UP001209681">
    <property type="component" value="Unassembled WGS sequence"/>
</dbReference>
<keyword evidence="12" id="KW-1185">Reference proteome</keyword>
<comment type="catalytic activity">
    <reaction evidence="9">
        <text>Release of signal peptides from bacterial membrane prolipoproteins. Hydrolyzes -Xaa-Yaa-Zaa-|-(S,diacylglyceryl)Cys-, in which Xaa is hydrophobic (preferably Leu), and Yaa (Ala or Ser) and Zaa (Gly or Ala) have small, neutral side chains.</text>
        <dbReference type="EC" id="3.4.23.36"/>
    </reaction>
</comment>
<gene>
    <name evidence="9 11" type="primary">lspA</name>
    <name evidence="11" type="ORF">OOT00_02695</name>
</gene>
<dbReference type="GO" id="GO:0004190">
    <property type="term" value="F:aspartic-type endopeptidase activity"/>
    <property type="evidence" value="ECO:0007669"/>
    <property type="project" value="UniProtKB-EC"/>
</dbReference>
<accession>A0ABT3N5Z8</accession>
<reference evidence="11 12" key="1">
    <citation type="submission" date="2022-11" db="EMBL/GenBank/DDBJ databases">
        <title>Desulfobotulus tamanensis H1 sp. nov. - anaerobic, alkaliphilic, sulphate reducing bacterium isolated from terrestrial mud volcano.</title>
        <authorList>
            <person name="Frolova A."/>
            <person name="Merkel A.Y."/>
            <person name="Slobodkin A.I."/>
        </authorList>
    </citation>
    <scope>NUCLEOTIDE SEQUENCE [LARGE SCALE GENOMIC DNA]</scope>
    <source>
        <strain evidence="11 12">H1</strain>
    </source>
</reference>
<organism evidence="11 12">
    <name type="scientific">Desulfobotulus pelophilus</name>
    <dbReference type="NCBI Taxonomy" id="2823377"/>
    <lineage>
        <taxon>Bacteria</taxon>
        <taxon>Pseudomonadati</taxon>
        <taxon>Thermodesulfobacteriota</taxon>
        <taxon>Desulfobacteria</taxon>
        <taxon>Desulfobacterales</taxon>
        <taxon>Desulfobacteraceae</taxon>
        <taxon>Desulfobotulus</taxon>
    </lineage>
</organism>
<feature type="active site" evidence="9">
    <location>
        <position position="140"/>
    </location>
</feature>
<evidence type="ECO:0000256" key="7">
    <source>
        <dbReference type="ARBA" id="ARBA00022989"/>
    </source>
</evidence>
<evidence type="ECO:0000313" key="11">
    <source>
        <dbReference type="EMBL" id="MCW7752887.1"/>
    </source>
</evidence>
<dbReference type="PRINTS" id="PR00781">
    <property type="entry name" value="LIPOSIGPTASE"/>
</dbReference>
<keyword evidence="4 9" id="KW-0812">Transmembrane</keyword>
<evidence type="ECO:0000256" key="1">
    <source>
        <dbReference type="ARBA" id="ARBA00006139"/>
    </source>
</evidence>
<keyword evidence="6 9" id="KW-0378">Hydrolase</keyword>
<keyword evidence="2 9" id="KW-1003">Cell membrane</keyword>
<comment type="subcellular location">
    <subcellularLocation>
        <location evidence="9">Cell membrane</location>
        <topology evidence="9">Multi-pass membrane protein</topology>
    </subcellularLocation>
</comment>
<dbReference type="EC" id="3.4.23.36" evidence="9"/>
<feature type="transmembrane region" description="Helical" evidence="9">
    <location>
        <begin position="69"/>
        <end position="87"/>
    </location>
</feature>
<feature type="active site" evidence="9">
    <location>
        <position position="122"/>
    </location>
</feature>
<keyword evidence="3 9" id="KW-0645">Protease</keyword>
<name>A0ABT3N5Z8_9BACT</name>
<evidence type="ECO:0000256" key="9">
    <source>
        <dbReference type="HAMAP-Rule" id="MF_00161"/>
    </source>
</evidence>
<dbReference type="HAMAP" id="MF_00161">
    <property type="entry name" value="LspA"/>
    <property type="match status" value="1"/>
</dbReference>
<comment type="caution">
    <text evidence="11">The sequence shown here is derived from an EMBL/GenBank/DDBJ whole genome shotgun (WGS) entry which is preliminary data.</text>
</comment>
<evidence type="ECO:0000256" key="4">
    <source>
        <dbReference type="ARBA" id="ARBA00022692"/>
    </source>
</evidence>
<dbReference type="Pfam" id="PF01252">
    <property type="entry name" value="Peptidase_A8"/>
    <property type="match status" value="1"/>
</dbReference>
<dbReference type="RefSeq" id="WP_265423748.1">
    <property type="nucleotide sequence ID" value="NZ_JAPFPW010000002.1"/>
</dbReference>
<dbReference type="EMBL" id="JAPFPW010000002">
    <property type="protein sequence ID" value="MCW7752887.1"/>
    <property type="molecule type" value="Genomic_DNA"/>
</dbReference>
<comment type="pathway">
    <text evidence="9">Protein modification; lipoprotein biosynthesis (signal peptide cleavage).</text>
</comment>
<proteinExistence type="inferred from homology"/>
<sequence>MIRQNFFFLLSVAGLVVFLDQLTKYWVHTFMAYGSTIPLIPGFFDLTHVHNPGGAFGFLASQSEWIRKAVFLFASGLATLMILFFYYKTPPAFGWLRTGLALIFGGAVGNMADRIRFGYVIDFLDVYWKGWHWPAFNVADSAICVGMAIFVWHVIFRKLPEGF</sequence>
<evidence type="ECO:0000256" key="3">
    <source>
        <dbReference type="ARBA" id="ARBA00022670"/>
    </source>
</evidence>
<keyword evidence="8 9" id="KW-0472">Membrane</keyword>
<feature type="transmembrane region" description="Helical" evidence="9">
    <location>
        <begin position="133"/>
        <end position="155"/>
    </location>
</feature>
<feature type="transmembrane region" description="Helical" evidence="9">
    <location>
        <begin position="6"/>
        <end position="27"/>
    </location>
</feature>
<comment type="function">
    <text evidence="9">This protein specifically catalyzes the removal of signal peptides from prolipoproteins.</text>
</comment>
<evidence type="ECO:0000256" key="8">
    <source>
        <dbReference type="ARBA" id="ARBA00023136"/>
    </source>
</evidence>
<protein>
    <recommendedName>
        <fullName evidence="9">Lipoprotein signal peptidase</fullName>
        <ecNumber evidence="9">3.4.23.36</ecNumber>
    </recommendedName>
    <alternativeName>
        <fullName evidence="9">Prolipoprotein signal peptidase</fullName>
    </alternativeName>
    <alternativeName>
        <fullName evidence="9">Signal peptidase II</fullName>
        <shortName evidence="9">SPase II</shortName>
    </alternativeName>
</protein>
<dbReference type="PANTHER" id="PTHR33695">
    <property type="entry name" value="LIPOPROTEIN SIGNAL PEPTIDASE"/>
    <property type="match status" value="1"/>
</dbReference>
<evidence type="ECO:0000256" key="10">
    <source>
        <dbReference type="RuleBase" id="RU004181"/>
    </source>
</evidence>
<keyword evidence="5 9" id="KW-0064">Aspartyl protease</keyword>
<keyword evidence="7 9" id="KW-1133">Transmembrane helix</keyword>
<evidence type="ECO:0000313" key="12">
    <source>
        <dbReference type="Proteomes" id="UP001209681"/>
    </source>
</evidence>
<comment type="similarity">
    <text evidence="1 9 10">Belongs to the peptidase A8 family.</text>
</comment>
<feature type="transmembrane region" description="Helical" evidence="9">
    <location>
        <begin position="93"/>
        <end position="112"/>
    </location>
</feature>
<dbReference type="NCBIfam" id="TIGR00077">
    <property type="entry name" value="lspA"/>
    <property type="match status" value="1"/>
</dbReference>
<evidence type="ECO:0000256" key="6">
    <source>
        <dbReference type="ARBA" id="ARBA00022801"/>
    </source>
</evidence>
<dbReference type="InterPro" id="IPR001872">
    <property type="entry name" value="Peptidase_A8"/>
</dbReference>
<dbReference type="PANTHER" id="PTHR33695:SF1">
    <property type="entry name" value="LIPOPROTEIN SIGNAL PEPTIDASE"/>
    <property type="match status" value="1"/>
</dbReference>
<evidence type="ECO:0000256" key="2">
    <source>
        <dbReference type="ARBA" id="ARBA00022475"/>
    </source>
</evidence>
<evidence type="ECO:0000256" key="5">
    <source>
        <dbReference type="ARBA" id="ARBA00022750"/>
    </source>
</evidence>